<sequence>MHRPYRSVRQTLYYTCKQNSPYRSVPAYQVYLCTVWYPVSSLSPRSFSPHGEKESLTDDSLPADVDRSWGNRGIAAGEVFFSLFFFSSFLFLPKSTVDGRNQPSTAEIDCRRTILVVPPGSGRSVYRLAGIPVCIAWYGALPLESRFVISTCTA</sequence>
<dbReference type="AlphaFoldDB" id="A0A426ZJ76"/>
<dbReference type="Proteomes" id="UP000287651">
    <property type="component" value="Unassembled WGS sequence"/>
</dbReference>
<accession>A0A426ZJ76</accession>
<evidence type="ECO:0000313" key="1">
    <source>
        <dbReference type="EMBL" id="RRT64029.1"/>
    </source>
</evidence>
<name>A0A426ZJ76_ENSVE</name>
<reference evidence="1 2" key="1">
    <citation type="journal article" date="2014" name="Agronomy (Basel)">
        <title>A Draft Genome Sequence for Ensete ventricosum, the Drought-Tolerant Tree Against Hunger.</title>
        <authorList>
            <person name="Harrison J."/>
            <person name="Moore K.A."/>
            <person name="Paszkiewicz K."/>
            <person name="Jones T."/>
            <person name="Grant M."/>
            <person name="Ambacheew D."/>
            <person name="Muzemil S."/>
            <person name="Studholme D.J."/>
        </authorList>
    </citation>
    <scope>NUCLEOTIDE SEQUENCE [LARGE SCALE GENOMIC DNA]</scope>
</reference>
<gene>
    <name evidence="1" type="ORF">B296_00002664</name>
</gene>
<comment type="caution">
    <text evidence="1">The sequence shown here is derived from an EMBL/GenBank/DDBJ whole genome shotgun (WGS) entry which is preliminary data.</text>
</comment>
<evidence type="ECO:0000313" key="2">
    <source>
        <dbReference type="Proteomes" id="UP000287651"/>
    </source>
</evidence>
<dbReference type="EMBL" id="AMZH03006359">
    <property type="protein sequence ID" value="RRT64029.1"/>
    <property type="molecule type" value="Genomic_DNA"/>
</dbReference>
<protein>
    <submittedName>
        <fullName evidence="1">Uncharacterized protein</fullName>
    </submittedName>
</protein>
<organism evidence="1 2">
    <name type="scientific">Ensete ventricosum</name>
    <name type="common">Abyssinian banana</name>
    <name type="synonym">Musa ensete</name>
    <dbReference type="NCBI Taxonomy" id="4639"/>
    <lineage>
        <taxon>Eukaryota</taxon>
        <taxon>Viridiplantae</taxon>
        <taxon>Streptophyta</taxon>
        <taxon>Embryophyta</taxon>
        <taxon>Tracheophyta</taxon>
        <taxon>Spermatophyta</taxon>
        <taxon>Magnoliopsida</taxon>
        <taxon>Liliopsida</taxon>
        <taxon>Zingiberales</taxon>
        <taxon>Musaceae</taxon>
        <taxon>Ensete</taxon>
    </lineage>
</organism>
<proteinExistence type="predicted"/>